<keyword evidence="14" id="KW-1185">Reference proteome</keyword>
<evidence type="ECO:0000313" key="13">
    <source>
        <dbReference type="EMBL" id="SMB93984.1"/>
    </source>
</evidence>
<dbReference type="GO" id="GO:0003774">
    <property type="term" value="F:cytoskeletal motor activity"/>
    <property type="evidence" value="ECO:0007669"/>
    <property type="project" value="InterPro"/>
</dbReference>
<sequence>MVRQKQLTGLEKAAIFLMSLGPELSSLVLKQLPQEDIERITYQIANTTMVDTNTRQQVMDEFWELHEARQYIFQGGIKYAREILERALGPARAAEIIRKLMATSKIRPFNMIRKADPKQLVTFLYNEHPQTIALVLAYLEPEQAAVILSALPEELQADVAKRIALLERATPETVRDLEQVLEQRLQSVVGQDFAVAGGVKALVDILNRVDRSTERTILEALEQDDPELADEVRKRMFVFEDIVTLDDNSIRRVLREVDMRDLALALKTASEEVANRIYRNLSKRAAEMLKEDIEYMGPTRLRDVEEAQQRIVQVIRRLDEAGEIIIARGGRDAIVV</sequence>
<dbReference type="Pfam" id="PF14842">
    <property type="entry name" value="FliG_N"/>
    <property type="match status" value="1"/>
</dbReference>
<evidence type="ECO:0000256" key="1">
    <source>
        <dbReference type="ARBA" id="ARBA00004117"/>
    </source>
</evidence>
<comment type="subcellular location">
    <subcellularLocation>
        <location evidence="1">Bacterial flagellum basal body</location>
    </subcellularLocation>
    <subcellularLocation>
        <location evidence="2">Cell membrane</location>
        <topology evidence="2">Peripheral membrane protein</topology>
        <orientation evidence="2">Cytoplasmic side</orientation>
    </subcellularLocation>
</comment>
<keyword evidence="13" id="KW-0282">Flagellum</keyword>
<evidence type="ECO:0000256" key="9">
    <source>
        <dbReference type="ARBA" id="ARBA00023143"/>
    </source>
</evidence>
<dbReference type="RefSeq" id="WP_084664452.1">
    <property type="nucleotide sequence ID" value="NZ_LT838272.1"/>
</dbReference>
<dbReference type="Pfam" id="PF14841">
    <property type="entry name" value="FliG_M"/>
    <property type="match status" value="1"/>
</dbReference>
<dbReference type="GO" id="GO:0005886">
    <property type="term" value="C:plasma membrane"/>
    <property type="evidence" value="ECO:0007669"/>
    <property type="project" value="UniProtKB-SubCell"/>
</dbReference>
<evidence type="ECO:0000256" key="2">
    <source>
        <dbReference type="ARBA" id="ARBA00004413"/>
    </source>
</evidence>
<dbReference type="InterPro" id="IPR032779">
    <property type="entry name" value="FliG_M"/>
</dbReference>
<evidence type="ECO:0000313" key="14">
    <source>
        <dbReference type="Proteomes" id="UP000192569"/>
    </source>
</evidence>
<keyword evidence="9" id="KW-0975">Bacterial flagellum</keyword>
<dbReference type="GO" id="GO:0006935">
    <property type="term" value="P:chemotaxis"/>
    <property type="evidence" value="ECO:0007669"/>
    <property type="project" value="UniProtKB-KW"/>
</dbReference>
<dbReference type="EMBL" id="LT838272">
    <property type="protein sequence ID" value="SMB93984.1"/>
    <property type="molecule type" value="Genomic_DNA"/>
</dbReference>
<evidence type="ECO:0000256" key="8">
    <source>
        <dbReference type="ARBA" id="ARBA00023136"/>
    </source>
</evidence>
<evidence type="ECO:0000259" key="10">
    <source>
        <dbReference type="Pfam" id="PF01706"/>
    </source>
</evidence>
<organism evidence="13 14">
    <name type="scientific">Thermanaeromonas toyohensis ToBE</name>
    <dbReference type="NCBI Taxonomy" id="698762"/>
    <lineage>
        <taxon>Bacteria</taxon>
        <taxon>Bacillati</taxon>
        <taxon>Bacillota</taxon>
        <taxon>Clostridia</taxon>
        <taxon>Neomoorellales</taxon>
        <taxon>Neomoorellaceae</taxon>
        <taxon>Thermanaeromonas</taxon>
    </lineage>
</organism>
<dbReference type="NCBIfam" id="TIGR00207">
    <property type="entry name" value="fliG"/>
    <property type="match status" value="1"/>
</dbReference>
<dbReference type="InterPro" id="IPR023087">
    <property type="entry name" value="Flg_Motor_Flig_C"/>
</dbReference>
<dbReference type="PANTHER" id="PTHR30534:SF0">
    <property type="entry name" value="FLAGELLAR MOTOR SWITCH PROTEIN FLIG"/>
    <property type="match status" value="1"/>
</dbReference>
<proteinExistence type="inferred from homology"/>
<name>A0A1W1VM08_9FIRM</name>
<dbReference type="GO" id="GO:0071973">
    <property type="term" value="P:bacterial-type flagellum-dependent cell motility"/>
    <property type="evidence" value="ECO:0007669"/>
    <property type="project" value="InterPro"/>
</dbReference>
<evidence type="ECO:0000256" key="5">
    <source>
        <dbReference type="ARBA" id="ARBA00022475"/>
    </source>
</evidence>
<dbReference type="FunFam" id="1.10.220.30:FF:000001">
    <property type="entry name" value="Flagellar motor switch protein FliG"/>
    <property type="match status" value="1"/>
</dbReference>
<evidence type="ECO:0000259" key="11">
    <source>
        <dbReference type="Pfam" id="PF14841"/>
    </source>
</evidence>
<dbReference type="PANTHER" id="PTHR30534">
    <property type="entry name" value="FLAGELLAR MOTOR SWITCH PROTEIN FLIG"/>
    <property type="match status" value="1"/>
</dbReference>
<accession>A0A1W1VM08</accession>
<comment type="similarity">
    <text evidence="3">Belongs to the FliG family.</text>
</comment>
<dbReference type="InterPro" id="IPR011002">
    <property type="entry name" value="FliG_a-hlx"/>
</dbReference>
<keyword evidence="13" id="KW-0969">Cilium</keyword>
<dbReference type="Proteomes" id="UP000192569">
    <property type="component" value="Chromosome I"/>
</dbReference>
<dbReference type="PRINTS" id="PR00954">
    <property type="entry name" value="FLGMOTORFLIG"/>
</dbReference>
<dbReference type="Gene3D" id="1.10.220.30">
    <property type="match status" value="3"/>
</dbReference>
<dbReference type="InterPro" id="IPR028263">
    <property type="entry name" value="FliG_N"/>
</dbReference>
<dbReference type="SUPFAM" id="SSF48029">
    <property type="entry name" value="FliG"/>
    <property type="match status" value="2"/>
</dbReference>
<dbReference type="GO" id="GO:0009425">
    <property type="term" value="C:bacterial-type flagellum basal body"/>
    <property type="evidence" value="ECO:0007669"/>
    <property type="project" value="UniProtKB-SubCell"/>
</dbReference>
<keyword evidence="13" id="KW-0966">Cell projection</keyword>
<dbReference type="OrthoDB" id="9780302at2"/>
<evidence type="ECO:0000259" key="12">
    <source>
        <dbReference type="Pfam" id="PF14842"/>
    </source>
</evidence>
<protein>
    <recommendedName>
        <fullName evidence="4">Flagellar motor switch protein FliG</fullName>
    </recommendedName>
</protein>
<feature type="domain" description="Flagellar motor switch protein FliG N-terminal" evidence="12">
    <location>
        <begin position="6"/>
        <end position="109"/>
    </location>
</feature>
<dbReference type="PIRSF" id="PIRSF003161">
    <property type="entry name" value="FliG"/>
    <property type="match status" value="1"/>
</dbReference>
<evidence type="ECO:0000256" key="3">
    <source>
        <dbReference type="ARBA" id="ARBA00010299"/>
    </source>
</evidence>
<dbReference type="Pfam" id="PF01706">
    <property type="entry name" value="FliG_C"/>
    <property type="match status" value="1"/>
</dbReference>
<evidence type="ECO:0000256" key="4">
    <source>
        <dbReference type="ARBA" id="ARBA00021870"/>
    </source>
</evidence>
<keyword evidence="7" id="KW-0283">Flagellar rotation</keyword>
<evidence type="ECO:0000256" key="7">
    <source>
        <dbReference type="ARBA" id="ARBA00022779"/>
    </source>
</evidence>
<feature type="domain" description="Flagellar motor switch protein FliG C-terminal" evidence="10">
    <location>
        <begin position="219"/>
        <end position="326"/>
    </location>
</feature>
<keyword evidence="5" id="KW-1003">Cell membrane</keyword>
<dbReference type="InterPro" id="IPR000090">
    <property type="entry name" value="Flg_Motor_Flig"/>
</dbReference>
<keyword evidence="8" id="KW-0472">Membrane</keyword>
<keyword evidence="6" id="KW-0145">Chemotaxis</keyword>
<feature type="domain" description="Flagellar motor switch protein FliG middle" evidence="11">
    <location>
        <begin position="117"/>
        <end position="191"/>
    </location>
</feature>
<evidence type="ECO:0000256" key="6">
    <source>
        <dbReference type="ARBA" id="ARBA00022500"/>
    </source>
</evidence>
<dbReference type="AlphaFoldDB" id="A0A1W1VM08"/>
<gene>
    <name evidence="13" type="ORF">SAMN00808754_0948</name>
</gene>
<dbReference type="STRING" id="698762.SAMN00808754_0948"/>
<reference evidence="13 14" key="1">
    <citation type="submission" date="2017-04" db="EMBL/GenBank/DDBJ databases">
        <authorList>
            <person name="Afonso C.L."/>
            <person name="Miller P.J."/>
            <person name="Scott M.A."/>
            <person name="Spackman E."/>
            <person name="Goraichik I."/>
            <person name="Dimitrov K.M."/>
            <person name="Suarez D.L."/>
            <person name="Swayne D.E."/>
        </authorList>
    </citation>
    <scope>NUCLEOTIDE SEQUENCE [LARGE SCALE GENOMIC DNA]</scope>
    <source>
        <strain evidence="13 14">ToBE</strain>
    </source>
</reference>